<dbReference type="InterPro" id="IPR051313">
    <property type="entry name" value="Bact_iron-sidero_bind"/>
</dbReference>
<dbReference type="eggNOG" id="COG0614">
    <property type="taxonomic scope" value="Bacteria"/>
</dbReference>
<organism evidence="7 8">
    <name type="scientific">Corynebacterium variabile (strain DSM 44702 / CIP 107183 / JCM 12073 / NCIMB 30131)</name>
    <name type="common">Corynebacterium mooreparkense</name>
    <dbReference type="NCBI Taxonomy" id="858619"/>
    <lineage>
        <taxon>Bacteria</taxon>
        <taxon>Bacillati</taxon>
        <taxon>Actinomycetota</taxon>
        <taxon>Actinomycetes</taxon>
        <taxon>Mycobacteriales</taxon>
        <taxon>Corynebacteriaceae</taxon>
        <taxon>Corynebacterium</taxon>
    </lineage>
</organism>
<dbReference type="SUPFAM" id="SSF53807">
    <property type="entry name" value="Helical backbone' metal receptor"/>
    <property type="match status" value="1"/>
</dbReference>
<dbReference type="PANTHER" id="PTHR30532:SF1">
    <property type="entry name" value="IRON(3+)-HYDROXAMATE-BINDING PROTEIN FHUD"/>
    <property type="match status" value="1"/>
</dbReference>
<keyword evidence="3" id="KW-0813">Transport</keyword>
<dbReference type="STRING" id="858619.CVAR_2811"/>
<dbReference type="PANTHER" id="PTHR30532">
    <property type="entry name" value="IRON III DICITRATE-BINDING PERIPLASMIC PROTEIN"/>
    <property type="match status" value="1"/>
</dbReference>
<gene>
    <name evidence="7" type="primary">fiuS2</name>
    <name evidence="7" type="ordered locus">CVAR_2811</name>
</gene>
<evidence type="ECO:0000313" key="8">
    <source>
        <dbReference type="Proteomes" id="UP000006659"/>
    </source>
</evidence>
<sequence>MPFPALPIRSSLARRLIAATVAAVIPLTAVACGSDSTDDASATRTYDSDFGPVEIPANPEDIQRIVSVDFYTPAALVDLGITPVGVVQSYFDDGADIPEHYRSEVTDSGATSIGEYYELDVEAVSTTDPDLILATDDFLPLDDPLRDKLESIAPIITFKARDGESWRTRSTELADILDREDALEPLVADYNSRRDEIAERYSDVLDNETFAVFVPTADEWGTYADTHFSTPILRDLGAHFREQRDDEINENGFPNWFSYEELGRLDNVDVIFTPVTDRAVLDKVEGNELWKRLPAVRNGLVFEYIPDSPTGSYGWALENLDALDDLLGTVSAAL</sequence>
<dbReference type="Pfam" id="PF01497">
    <property type="entry name" value="Peripla_BP_2"/>
    <property type="match status" value="1"/>
</dbReference>
<dbReference type="EMBL" id="CP002917">
    <property type="protein sequence ID" value="AEK38150.1"/>
    <property type="molecule type" value="Genomic_DNA"/>
</dbReference>
<proteinExistence type="inferred from homology"/>
<evidence type="ECO:0000259" key="6">
    <source>
        <dbReference type="PROSITE" id="PS50983"/>
    </source>
</evidence>
<dbReference type="Proteomes" id="UP000006659">
    <property type="component" value="Chromosome"/>
</dbReference>
<keyword evidence="4 5" id="KW-0732">Signal</keyword>
<dbReference type="Gene3D" id="3.40.50.1980">
    <property type="entry name" value="Nitrogenase molybdenum iron protein domain"/>
    <property type="match status" value="2"/>
</dbReference>
<evidence type="ECO:0000256" key="3">
    <source>
        <dbReference type="ARBA" id="ARBA00022448"/>
    </source>
</evidence>
<name>G0HGB1_CORVD</name>
<accession>G0HGB1</accession>
<feature type="signal peptide" evidence="5">
    <location>
        <begin position="1"/>
        <end position="31"/>
    </location>
</feature>
<dbReference type="GO" id="GO:1901678">
    <property type="term" value="P:iron coordination entity transport"/>
    <property type="evidence" value="ECO:0007669"/>
    <property type="project" value="UniProtKB-ARBA"/>
</dbReference>
<feature type="chain" id="PRO_5003400339" evidence="5">
    <location>
        <begin position="32"/>
        <end position="334"/>
    </location>
</feature>
<dbReference type="HOGENOM" id="CLU_038034_0_3_11"/>
<dbReference type="InterPro" id="IPR002491">
    <property type="entry name" value="ABC_transptr_periplasmic_BD"/>
</dbReference>
<dbReference type="PROSITE" id="PS50983">
    <property type="entry name" value="FE_B12_PBP"/>
    <property type="match status" value="1"/>
</dbReference>
<protein>
    <submittedName>
        <fullName evidence="7">Iron ABC transport system substrate-binding protein</fullName>
    </submittedName>
</protein>
<evidence type="ECO:0000256" key="5">
    <source>
        <dbReference type="SAM" id="SignalP"/>
    </source>
</evidence>
<dbReference type="RefSeq" id="WP_014011285.1">
    <property type="nucleotide sequence ID" value="NC_015859.1"/>
</dbReference>
<dbReference type="KEGG" id="cva:CVAR_2811"/>
<comment type="subcellular location">
    <subcellularLocation>
        <location evidence="1">Cell envelope</location>
    </subcellularLocation>
</comment>
<comment type="similarity">
    <text evidence="2">Belongs to the bacterial solute-binding protein 8 family.</text>
</comment>
<evidence type="ECO:0000256" key="1">
    <source>
        <dbReference type="ARBA" id="ARBA00004196"/>
    </source>
</evidence>
<dbReference type="GO" id="GO:0030288">
    <property type="term" value="C:outer membrane-bounded periplasmic space"/>
    <property type="evidence" value="ECO:0007669"/>
    <property type="project" value="TreeGrafter"/>
</dbReference>
<feature type="domain" description="Fe/B12 periplasmic-binding" evidence="6">
    <location>
        <begin position="64"/>
        <end position="334"/>
    </location>
</feature>
<evidence type="ECO:0000256" key="4">
    <source>
        <dbReference type="ARBA" id="ARBA00022729"/>
    </source>
</evidence>
<dbReference type="AlphaFoldDB" id="G0HGB1"/>
<reference evidence="7 8" key="1">
    <citation type="journal article" date="2011" name="BMC Genomics">
        <title>Complete genome sequence of Corynebacterium variabile DSM 44702 isolated from the surface of smear-ripened cheeses and insights into cheese ripening and flavor generation.</title>
        <authorList>
            <person name="Schroeder J."/>
            <person name="Maus I."/>
            <person name="Trost E."/>
            <person name="Tauch A."/>
        </authorList>
    </citation>
    <scope>NUCLEOTIDE SEQUENCE [LARGE SCALE GENOMIC DNA]</scope>
    <source>
        <strain evidence="8">DSM 44702 / JCM 12073 / NCIMB 30131</strain>
    </source>
</reference>
<evidence type="ECO:0000313" key="7">
    <source>
        <dbReference type="EMBL" id="AEK38150.1"/>
    </source>
</evidence>
<evidence type="ECO:0000256" key="2">
    <source>
        <dbReference type="ARBA" id="ARBA00008814"/>
    </source>
</evidence>